<comment type="caution">
    <text evidence="4">The sequence shown here is derived from an EMBL/GenBank/DDBJ whole genome shotgun (WGS) entry which is preliminary data.</text>
</comment>
<comment type="similarity">
    <text evidence="3">Belongs to the CheD family.</text>
</comment>
<keyword evidence="1 3" id="KW-0145">Chemotaxis</keyword>
<dbReference type="SUPFAM" id="SSF64438">
    <property type="entry name" value="CNF1/YfiH-like putative cysteine hydrolases"/>
    <property type="match status" value="1"/>
</dbReference>
<dbReference type="Gene3D" id="3.30.1330.200">
    <property type="match status" value="1"/>
</dbReference>
<organism evidence="4 5">
    <name type="scientific">Abyssibacter profundi</name>
    <dbReference type="NCBI Taxonomy" id="2182787"/>
    <lineage>
        <taxon>Bacteria</taxon>
        <taxon>Pseudomonadati</taxon>
        <taxon>Pseudomonadota</taxon>
        <taxon>Gammaproteobacteria</taxon>
        <taxon>Chromatiales</taxon>
        <taxon>Oceanococcaceae</taxon>
        <taxon>Abyssibacter</taxon>
    </lineage>
</organism>
<dbReference type="GO" id="GO:0050568">
    <property type="term" value="F:protein-glutamine glutaminase activity"/>
    <property type="evidence" value="ECO:0007669"/>
    <property type="project" value="UniProtKB-UniRule"/>
</dbReference>
<dbReference type="Proteomes" id="UP000251800">
    <property type="component" value="Unassembled WGS sequence"/>
</dbReference>
<comment type="catalytic activity">
    <reaction evidence="3">
        <text>L-glutaminyl-[protein] + H2O = L-glutamyl-[protein] + NH4(+)</text>
        <dbReference type="Rhea" id="RHEA:16441"/>
        <dbReference type="Rhea" id="RHEA-COMP:10207"/>
        <dbReference type="Rhea" id="RHEA-COMP:10208"/>
        <dbReference type="ChEBI" id="CHEBI:15377"/>
        <dbReference type="ChEBI" id="CHEBI:28938"/>
        <dbReference type="ChEBI" id="CHEBI:29973"/>
        <dbReference type="ChEBI" id="CHEBI:30011"/>
        <dbReference type="EC" id="3.5.1.44"/>
    </reaction>
</comment>
<dbReference type="Pfam" id="PF03975">
    <property type="entry name" value="CheD"/>
    <property type="match status" value="1"/>
</dbReference>
<dbReference type="NCBIfam" id="NF010013">
    <property type="entry name" value="PRK13487.1"/>
    <property type="match status" value="1"/>
</dbReference>
<dbReference type="OrthoDB" id="9807202at2"/>
<evidence type="ECO:0000256" key="2">
    <source>
        <dbReference type="ARBA" id="ARBA00022801"/>
    </source>
</evidence>
<gene>
    <name evidence="3" type="primary">cheD</name>
    <name evidence="4" type="ORF">DEH80_14670</name>
</gene>
<keyword evidence="5" id="KW-1185">Reference proteome</keyword>
<accession>A0A383XQW1</accession>
<dbReference type="EC" id="3.5.1.44" evidence="3"/>
<dbReference type="GO" id="GO:0006935">
    <property type="term" value="P:chemotaxis"/>
    <property type="evidence" value="ECO:0007669"/>
    <property type="project" value="UniProtKB-UniRule"/>
</dbReference>
<evidence type="ECO:0000313" key="5">
    <source>
        <dbReference type="Proteomes" id="UP000251800"/>
    </source>
</evidence>
<keyword evidence="2 3" id="KW-0378">Hydrolase</keyword>
<dbReference type="PANTHER" id="PTHR35147">
    <property type="entry name" value="CHEMORECEPTOR GLUTAMINE DEAMIDASE CHED-RELATED"/>
    <property type="match status" value="1"/>
</dbReference>
<keyword evidence="4" id="KW-0675">Receptor</keyword>
<sequence length="202" mass="22162">MLDRWQAPNSGQLTRYFDRKFDAEAIKLMPGEFAGVDDPTMLVTILGSCVAACLFDPESKVGGMNHFMLPGDMASRSGSGRYGIHAMELLINRLVGVGAVRHRLRAKLFGGAAVVRSMTQSDVGASNIQFVEQYLQTEGIPLVASDLGGPWPRRVHFFGQTGQVFVKRLPVVEASRIVKDESQLFQRLAQKSEESGSVELFS</sequence>
<dbReference type="CDD" id="cd16352">
    <property type="entry name" value="CheD"/>
    <property type="match status" value="1"/>
</dbReference>
<evidence type="ECO:0000256" key="3">
    <source>
        <dbReference type="HAMAP-Rule" id="MF_01440"/>
    </source>
</evidence>
<dbReference type="InterPro" id="IPR038592">
    <property type="entry name" value="CheD-like_sf"/>
</dbReference>
<dbReference type="InterPro" id="IPR011324">
    <property type="entry name" value="Cytotoxic_necrot_fac-like_cat"/>
</dbReference>
<dbReference type="InterPro" id="IPR005659">
    <property type="entry name" value="Chemorcpt_Glu_NH3ase_CheD"/>
</dbReference>
<evidence type="ECO:0000256" key="1">
    <source>
        <dbReference type="ARBA" id="ARBA00022500"/>
    </source>
</evidence>
<dbReference type="AlphaFoldDB" id="A0A383XQW1"/>
<dbReference type="HAMAP" id="MF_01440">
    <property type="entry name" value="CheD"/>
    <property type="match status" value="1"/>
</dbReference>
<comment type="function">
    <text evidence="3">Probably deamidates glutamine residues to glutamate on methyl-accepting chemotaxis receptors (MCPs), playing an important role in chemotaxis.</text>
</comment>
<evidence type="ECO:0000313" key="4">
    <source>
        <dbReference type="EMBL" id="PWN55015.1"/>
    </source>
</evidence>
<proteinExistence type="inferred from homology"/>
<dbReference type="PANTHER" id="PTHR35147:SF2">
    <property type="entry name" value="CHEMORECEPTOR GLUTAMINE DEAMIDASE CHED-RELATED"/>
    <property type="match status" value="1"/>
</dbReference>
<name>A0A383XQW1_9GAMM</name>
<protein>
    <recommendedName>
        <fullName evidence="3">Probable chemoreceptor glutamine deamidase CheD</fullName>
        <ecNumber evidence="3">3.5.1.44</ecNumber>
    </recommendedName>
</protein>
<reference evidence="4 5" key="1">
    <citation type="submission" date="2018-05" db="EMBL/GenBank/DDBJ databases">
        <title>Abyssibacter profundi OUC007T gen. nov., sp. nov, a marine bacterium isolated from seawater of the Mariana Trench.</title>
        <authorList>
            <person name="Zhou S."/>
        </authorList>
    </citation>
    <scope>NUCLEOTIDE SEQUENCE [LARGE SCALE GENOMIC DNA]</scope>
    <source>
        <strain evidence="4 5">OUC007</strain>
    </source>
</reference>
<dbReference type="EMBL" id="QEQK01000015">
    <property type="protein sequence ID" value="PWN55015.1"/>
    <property type="molecule type" value="Genomic_DNA"/>
</dbReference>